<dbReference type="AlphaFoldDB" id="A0A0N1HEI1"/>
<accession>A0A0N1HEI1</accession>
<dbReference type="GeneID" id="28738409"/>
<feature type="transmembrane region" description="Helical" evidence="2">
    <location>
        <begin position="43"/>
        <end position="64"/>
    </location>
</feature>
<dbReference type="EMBL" id="LFJN01000004">
    <property type="protein sequence ID" value="KPI43834.1"/>
    <property type="molecule type" value="Genomic_DNA"/>
</dbReference>
<name>A0A0N1HEI1_9EURO</name>
<gene>
    <name evidence="3" type="ORF">AB675_6250</name>
</gene>
<dbReference type="Proteomes" id="UP000038010">
    <property type="component" value="Unassembled WGS sequence"/>
</dbReference>
<feature type="transmembrane region" description="Helical" evidence="2">
    <location>
        <begin position="106"/>
        <end position="127"/>
    </location>
</feature>
<reference evidence="3 4" key="1">
    <citation type="submission" date="2015-06" db="EMBL/GenBank/DDBJ databases">
        <title>Draft genome of the ant-associated black yeast Phialophora attae CBS 131958.</title>
        <authorList>
            <person name="Moreno L.F."/>
            <person name="Stielow B.J."/>
            <person name="de Hoog S."/>
            <person name="Vicente V.A."/>
            <person name="Weiss V.A."/>
            <person name="de Vries M."/>
            <person name="Cruz L.M."/>
            <person name="Souza E.M."/>
        </authorList>
    </citation>
    <scope>NUCLEOTIDE SEQUENCE [LARGE SCALE GENOMIC DNA]</scope>
    <source>
        <strain evidence="3 4">CBS 131958</strain>
    </source>
</reference>
<proteinExistence type="predicted"/>
<protein>
    <submittedName>
        <fullName evidence="3">Uncharacterized protein</fullName>
    </submittedName>
</protein>
<dbReference type="OrthoDB" id="4148416at2759"/>
<evidence type="ECO:0000256" key="2">
    <source>
        <dbReference type="SAM" id="Phobius"/>
    </source>
</evidence>
<dbReference type="VEuPathDB" id="FungiDB:AB675_6250"/>
<keyword evidence="2" id="KW-0472">Membrane</keyword>
<sequence length="289" mass="31476">MDMPPTAPYFPPPPTTTSSKRNPQRPTRVDTSLPSPLRRSRKFLLPPLLLLSFACVVLSTIYAYCIASPHTHLTAADYAHNPQAELNESLFRRDGGSPITSLTPALALYALTTPLATIVLILAETALQILRPKLNYSRPFLTLCTAAALAIAFGWIATSILWVHCEISPLQHAPGSQNVCPASVRGHFMWGIHELSWARAALGFLVGVGFMLHAFCAVKSLKSAVRQLKGHGGVGNGLGLQHGEAQMVDIEREMEEGLRVQRSLRLGMKRVGRECGLLAKETLSDGKRP</sequence>
<comment type="caution">
    <text evidence="3">The sequence shown here is derived from an EMBL/GenBank/DDBJ whole genome shotgun (WGS) entry which is preliminary data.</text>
</comment>
<keyword evidence="2" id="KW-1133">Transmembrane helix</keyword>
<organism evidence="3 4">
    <name type="scientific">Cyphellophora attinorum</name>
    <dbReference type="NCBI Taxonomy" id="1664694"/>
    <lineage>
        <taxon>Eukaryota</taxon>
        <taxon>Fungi</taxon>
        <taxon>Dikarya</taxon>
        <taxon>Ascomycota</taxon>
        <taxon>Pezizomycotina</taxon>
        <taxon>Eurotiomycetes</taxon>
        <taxon>Chaetothyriomycetidae</taxon>
        <taxon>Chaetothyriales</taxon>
        <taxon>Cyphellophoraceae</taxon>
        <taxon>Cyphellophora</taxon>
    </lineage>
</organism>
<feature type="compositionally biased region" description="Pro residues" evidence="1">
    <location>
        <begin position="1"/>
        <end position="15"/>
    </location>
</feature>
<feature type="transmembrane region" description="Helical" evidence="2">
    <location>
        <begin position="197"/>
        <end position="218"/>
    </location>
</feature>
<keyword evidence="2" id="KW-0812">Transmembrane</keyword>
<evidence type="ECO:0000313" key="3">
    <source>
        <dbReference type="EMBL" id="KPI43834.1"/>
    </source>
</evidence>
<keyword evidence="4" id="KW-1185">Reference proteome</keyword>
<evidence type="ECO:0000256" key="1">
    <source>
        <dbReference type="SAM" id="MobiDB-lite"/>
    </source>
</evidence>
<feature type="region of interest" description="Disordered" evidence="1">
    <location>
        <begin position="1"/>
        <end position="34"/>
    </location>
</feature>
<feature type="transmembrane region" description="Helical" evidence="2">
    <location>
        <begin position="139"/>
        <end position="163"/>
    </location>
</feature>
<dbReference type="RefSeq" id="XP_018003797.1">
    <property type="nucleotide sequence ID" value="XM_018146529.1"/>
</dbReference>
<evidence type="ECO:0000313" key="4">
    <source>
        <dbReference type="Proteomes" id="UP000038010"/>
    </source>
</evidence>